<evidence type="ECO:0000256" key="1">
    <source>
        <dbReference type="SAM" id="MobiDB-lite"/>
    </source>
</evidence>
<reference evidence="2 3" key="1">
    <citation type="journal article" date="2013" name="Nat. Genet.">
        <title>The high-quality draft genome of peach (Prunus persica) identifies unique patterns of genetic diversity, domestication and genome evolution.</title>
        <authorList>
            <consortium name="International Peach Genome Initiative"/>
            <person name="Verde I."/>
            <person name="Abbott A.G."/>
            <person name="Scalabrin S."/>
            <person name="Jung S."/>
            <person name="Shu S."/>
            <person name="Marroni F."/>
            <person name="Zhebentyayeva T."/>
            <person name="Dettori M.T."/>
            <person name="Grimwood J."/>
            <person name="Cattonaro F."/>
            <person name="Zuccolo A."/>
            <person name="Rossini L."/>
            <person name="Jenkins J."/>
            <person name="Vendramin E."/>
            <person name="Meisel L.A."/>
            <person name="Decroocq V."/>
            <person name="Sosinski B."/>
            <person name="Prochnik S."/>
            <person name="Mitros T."/>
            <person name="Policriti A."/>
            <person name="Cipriani G."/>
            <person name="Dondini L."/>
            <person name="Ficklin S."/>
            <person name="Goodstein D.M."/>
            <person name="Xuan P."/>
            <person name="Del Fabbro C."/>
            <person name="Aramini V."/>
            <person name="Copetti D."/>
            <person name="Gonzalez S."/>
            <person name="Horner D.S."/>
            <person name="Falchi R."/>
            <person name="Lucas S."/>
            <person name="Mica E."/>
            <person name="Maldonado J."/>
            <person name="Lazzari B."/>
            <person name="Bielenberg D."/>
            <person name="Pirona R."/>
            <person name="Miculan M."/>
            <person name="Barakat A."/>
            <person name="Testolin R."/>
            <person name="Stella A."/>
            <person name="Tartarini S."/>
            <person name="Tonutti P."/>
            <person name="Arus P."/>
            <person name="Orellana A."/>
            <person name="Wells C."/>
            <person name="Main D."/>
            <person name="Vizzotto G."/>
            <person name="Silva H."/>
            <person name="Salamini F."/>
            <person name="Schmutz J."/>
            <person name="Morgante M."/>
            <person name="Rokhsar D.S."/>
        </authorList>
    </citation>
    <scope>NUCLEOTIDE SEQUENCE [LARGE SCALE GENOMIC DNA]</scope>
    <source>
        <strain evidence="3">cv. Nemared</strain>
    </source>
</reference>
<dbReference type="AlphaFoldDB" id="A0A251QSU1"/>
<accession>A0A251QSU1</accession>
<keyword evidence="3" id="KW-1185">Reference proteome</keyword>
<sequence>MGDNKSNTYQTSASDNEAPRFTTEEYSQLKSLLHNGTVSPFCASANKSSPSTTSWILDSGVTDHVAPPSMLNTLKVAPLFSPHSVYIQVLPDGMVIELIMSKFQTLWANMLEPLCY</sequence>
<feature type="compositionally biased region" description="Polar residues" evidence="1">
    <location>
        <begin position="1"/>
        <end position="15"/>
    </location>
</feature>
<organism evidence="2 3">
    <name type="scientific">Prunus persica</name>
    <name type="common">Peach</name>
    <name type="synonym">Amygdalus persica</name>
    <dbReference type="NCBI Taxonomy" id="3760"/>
    <lineage>
        <taxon>Eukaryota</taxon>
        <taxon>Viridiplantae</taxon>
        <taxon>Streptophyta</taxon>
        <taxon>Embryophyta</taxon>
        <taxon>Tracheophyta</taxon>
        <taxon>Spermatophyta</taxon>
        <taxon>Magnoliopsida</taxon>
        <taxon>eudicotyledons</taxon>
        <taxon>Gunneridae</taxon>
        <taxon>Pentapetalae</taxon>
        <taxon>rosids</taxon>
        <taxon>fabids</taxon>
        <taxon>Rosales</taxon>
        <taxon>Rosaceae</taxon>
        <taxon>Amygdaloideae</taxon>
        <taxon>Amygdaleae</taxon>
        <taxon>Prunus</taxon>
    </lineage>
</organism>
<dbReference type="EMBL" id="CM007651">
    <property type="protein sequence ID" value="ONI26909.1"/>
    <property type="molecule type" value="Genomic_DNA"/>
</dbReference>
<dbReference type="Gramene" id="ONI26909">
    <property type="protein sequence ID" value="ONI26909"/>
    <property type="gene ID" value="PRUPE_1G054500"/>
</dbReference>
<evidence type="ECO:0000313" key="2">
    <source>
        <dbReference type="EMBL" id="ONI26909.1"/>
    </source>
</evidence>
<dbReference type="Proteomes" id="UP000006882">
    <property type="component" value="Chromosome G1"/>
</dbReference>
<gene>
    <name evidence="2" type="ORF">PRUPE_1G054500</name>
</gene>
<name>A0A251QSU1_PRUPE</name>
<feature type="region of interest" description="Disordered" evidence="1">
    <location>
        <begin position="1"/>
        <end position="21"/>
    </location>
</feature>
<proteinExistence type="predicted"/>
<evidence type="ECO:0000313" key="3">
    <source>
        <dbReference type="Proteomes" id="UP000006882"/>
    </source>
</evidence>
<protein>
    <submittedName>
        <fullName evidence="2">Uncharacterized protein</fullName>
    </submittedName>
</protein>